<sequence length="157" mass="18235">MTTNYLQMMIDSLNKKKDILTRIIALNEEQDKILSKPELDDNAFDANMKAKGDCIDGLDRLDEGFQSLFNRVRDAINANKEMYANEISIMKRLITEVTELGAKIEVQEARNKVKVEAMFRRERQEHKEAKRSASMAKSYYQNMSKMSNEPQFMDAKQ</sequence>
<protein>
    <recommendedName>
        <fullName evidence="3">Flagellar protein FliT</fullName>
    </recommendedName>
</protein>
<reference evidence="1 2" key="1">
    <citation type="submission" date="2018-08" db="EMBL/GenBank/DDBJ databases">
        <title>A genome reference for cultivated species of the human gut microbiota.</title>
        <authorList>
            <person name="Zou Y."/>
            <person name="Xue W."/>
            <person name="Luo G."/>
        </authorList>
    </citation>
    <scope>NUCLEOTIDE SEQUENCE [LARGE SCALE GENOMIC DNA]</scope>
    <source>
        <strain evidence="1 2">AF36-7BH</strain>
    </source>
</reference>
<dbReference type="EMBL" id="QROY01000005">
    <property type="protein sequence ID" value="RHL68630.1"/>
    <property type="molecule type" value="Genomic_DNA"/>
</dbReference>
<dbReference type="RefSeq" id="WP_118265283.1">
    <property type="nucleotide sequence ID" value="NZ_DAWEPM010000025.1"/>
</dbReference>
<proteinExistence type="predicted"/>
<organism evidence="1 2">
    <name type="scientific">Lachnospira eligens</name>
    <dbReference type="NCBI Taxonomy" id="39485"/>
    <lineage>
        <taxon>Bacteria</taxon>
        <taxon>Bacillati</taxon>
        <taxon>Bacillota</taxon>
        <taxon>Clostridia</taxon>
        <taxon>Lachnospirales</taxon>
        <taxon>Lachnospiraceae</taxon>
        <taxon>Lachnospira</taxon>
    </lineage>
</organism>
<comment type="caution">
    <text evidence="1">The sequence shown here is derived from an EMBL/GenBank/DDBJ whole genome shotgun (WGS) entry which is preliminary data.</text>
</comment>
<gene>
    <name evidence="1" type="ORF">DW007_07400</name>
</gene>
<accession>A0A415MBF6</accession>
<evidence type="ECO:0000313" key="1">
    <source>
        <dbReference type="EMBL" id="RHL68630.1"/>
    </source>
</evidence>
<name>A0A415MBF6_9FIRM</name>
<evidence type="ECO:0008006" key="3">
    <source>
        <dbReference type="Google" id="ProtNLM"/>
    </source>
</evidence>
<dbReference type="AlphaFoldDB" id="A0A415MBF6"/>
<evidence type="ECO:0000313" key="2">
    <source>
        <dbReference type="Proteomes" id="UP000285201"/>
    </source>
</evidence>
<dbReference type="Proteomes" id="UP000285201">
    <property type="component" value="Unassembled WGS sequence"/>
</dbReference>